<dbReference type="EMBL" id="JAANIU010009195">
    <property type="protein sequence ID" value="KAG1533575.1"/>
    <property type="molecule type" value="Genomic_DNA"/>
</dbReference>
<evidence type="ECO:0000256" key="1">
    <source>
        <dbReference type="SAM" id="MobiDB-lite"/>
    </source>
</evidence>
<dbReference type="AlphaFoldDB" id="A0A9P6XWA5"/>
<organism evidence="2 3">
    <name type="scientific">Rhizopus delemar</name>
    <dbReference type="NCBI Taxonomy" id="936053"/>
    <lineage>
        <taxon>Eukaryota</taxon>
        <taxon>Fungi</taxon>
        <taxon>Fungi incertae sedis</taxon>
        <taxon>Mucoromycota</taxon>
        <taxon>Mucoromycotina</taxon>
        <taxon>Mucoromycetes</taxon>
        <taxon>Mucorales</taxon>
        <taxon>Mucorineae</taxon>
        <taxon>Rhizopodaceae</taxon>
        <taxon>Rhizopus</taxon>
    </lineage>
</organism>
<feature type="region of interest" description="Disordered" evidence="1">
    <location>
        <begin position="74"/>
        <end position="100"/>
    </location>
</feature>
<comment type="caution">
    <text evidence="2">The sequence shown here is derived from an EMBL/GenBank/DDBJ whole genome shotgun (WGS) entry which is preliminary data.</text>
</comment>
<dbReference type="Proteomes" id="UP000740926">
    <property type="component" value="Unassembled WGS sequence"/>
</dbReference>
<name>A0A9P6XWA5_9FUNG</name>
<proteinExistence type="predicted"/>
<reference evidence="2 3" key="1">
    <citation type="journal article" date="2020" name="Microb. Genom.">
        <title>Genetic diversity of clinical and environmental Mucorales isolates obtained from an investigation of mucormycosis cases among solid organ transplant recipients.</title>
        <authorList>
            <person name="Nguyen M.H."/>
            <person name="Kaul D."/>
            <person name="Muto C."/>
            <person name="Cheng S.J."/>
            <person name="Richter R.A."/>
            <person name="Bruno V.M."/>
            <person name="Liu G."/>
            <person name="Beyhan S."/>
            <person name="Sundermann A.J."/>
            <person name="Mounaud S."/>
            <person name="Pasculle A.W."/>
            <person name="Nierman W.C."/>
            <person name="Driscoll E."/>
            <person name="Cumbie R."/>
            <person name="Clancy C.J."/>
            <person name="Dupont C.L."/>
        </authorList>
    </citation>
    <scope>NUCLEOTIDE SEQUENCE [LARGE SCALE GENOMIC DNA]</scope>
    <source>
        <strain evidence="2 3">GL24</strain>
    </source>
</reference>
<keyword evidence="3" id="KW-1185">Reference proteome</keyword>
<feature type="compositionally biased region" description="Basic residues" evidence="1">
    <location>
        <begin position="79"/>
        <end position="90"/>
    </location>
</feature>
<protein>
    <submittedName>
        <fullName evidence="2">Uncharacterized protein</fullName>
    </submittedName>
</protein>
<accession>A0A9P6XWA5</accession>
<gene>
    <name evidence="2" type="ORF">G6F50_015832</name>
</gene>
<evidence type="ECO:0000313" key="2">
    <source>
        <dbReference type="EMBL" id="KAG1533575.1"/>
    </source>
</evidence>
<feature type="compositionally biased region" description="Low complexity" evidence="1">
    <location>
        <begin position="91"/>
        <end position="100"/>
    </location>
</feature>
<sequence>MPVKIGLTEDGRATPALQKKLAAKGLENIDLSTLARESDGKQDYLVARGTAPGAQLAAGHALPAGRWRHVRQVRAPGARSRRPVRRRRGAGVRAGPYGRP</sequence>
<evidence type="ECO:0000313" key="3">
    <source>
        <dbReference type="Proteomes" id="UP000740926"/>
    </source>
</evidence>